<dbReference type="InterPro" id="IPR023614">
    <property type="entry name" value="Porin_dom_sf"/>
</dbReference>
<dbReference type="Gene3D" id="2.40.160.10">
    <property type="entry name" value="Porin"/>
    <property type="match status" value="1"/>
</dbReference>
<dbReference type="EMBL" id="NCKU01000058">
    <property type="protein sequence ID" value="RWS17567.1"/>
    <property type="molecule type" value="Genomic_DNA"/>
</dbReference>
<dbReference type="PANTHER" id="PTHR10802">
    <property type="entry name" value="MITOCHONDRIAL IMPORT RECEPTOR SUBUNIT TOM40"/>
    <property type="match status" value="1"/>
</dbReference>
<dbReference type="EMBL" id="NCKU01000049">
    <property type="protein sequence ID" value="RWS17655.1"/>
    <property type="molecule type" value="Genomic_DNA"/>
</dbReference>
<accession>A0A3S3QCB2</accession>
<keyword evidence="14" id="KW-1185">Reference proteome</keyword>
<evidence type="ECO:0000256" key="6">
    <source>
        <dbReference type="ARBA" id="ARBA00022787"/>
    </source>
</evidence>
<comment type="subcellular location">
    <subcellularLocation>
        <location evidence="1">Mitochondrion outer membrane</location>
        <topology evidence="1">Multi-pass membrane protein</topology>
    </subcellularLocation>
</comment>
<gene>
    <name evidence="12" type="ORF">B4U79_03693</name>
    <name evidence="11" type="ORF">B4U79_07522</name>
    <name evidence="13" type="ORF">B4U79_15533</name>
</gene>
<keyword evidence="4" id="KW-1134">Transmembrane beta strand</keyword>
<evidence type="ECO:0000256" key="5">
    <source>
        <dbReference type="ARBA" id="ARBA00022692"/>
    </source>
</evidence>
<evidence type="ECO:0000256" key="4">
    <source>
        <dbReference type="ARBA" id="ARBA00022452"/>
    </source>
</evidence>
<dbReference type="EMBL" id="NCKU01000057">
    <property type="protein sequence ID" value="RWS17582.1"/>
    <property type="molecule type" value="Genomic_DNA"/>
</dbReference>
<keyword evidence="6" id="KW-1000">Mitochondrion outer membrane</keyword>
<comment type="similarity">
    <text evidence="2">Belongs to the Tom40 family.</text>
</comment>
<evidence type="ECO:0000256" key="7">
    <source>
        <dbReference type="ARBA" id="ARBA00022927"/>
    </source>
</evidence>
<protein>
    <submittedName>
        <fullName evidence="11">Mitochondrial import receptor subunit TOM40 1-like protein</fullName>
    </submittedName>
</protein>
<dbReference type="GO" id="GO:0030150">
    <property type="term" value="P:protein import into mitochondrial matrix"/>
    <property type="evidence" value="ECO:0007669"/>
    <property type="project" value="InterPro"/>
</dbReference>
<evidence type="ECO:0000256" key="9">
    <source>
        <dbReference type="ARBA" id="ARBA00023136"/>
    </source>
</evidence>
<keyword evidence="7" id="KW-0653">Protein transport</keyword>
<comment type="caution">
    <text evidence="11">The sequence shown here is derived from an EMBL/GenBank/DDBJ whole genome shotgun (WGS) entry which is preliminary data.</text>
</comment>
<evidence type="ECO:0000256" key="10">
    <source>
        <dbReference type="SAM" id="MobiDB-lite"/>
    </source>
</evidence>
<dbReference type="OrthoDB" id="19656at2759"/>
<keyword evidence="9" id="KW-0472">Membrane</keyword>
<dbReference type="STRING" id="1965070.A0A3S3QCB2"/>
<name>A0A3S3QCB2_9ACAR</name>
<dbReference type="CDD" id="cd07305">
    <property type="entry name" value="Porin3_Tom40"/>
    <property type="match status" value="1"/>
</dbReference>
<keyword evidence="8" id="KW-0496">Mitochondrion</keyword>
<keyword evidence="5" id="KW-0812">Transmembrane</keyword>
<dbReference type="GO" id="GO:0005741">
    <property type="term" value="C:mitochondrial outer membrane"/>
    <property type="evidence" value="ECO:0007669"/>
    <property type="project" value="UniProtKB-SubCell"/>
</dbReference>
<evidence type="ECO:0000256" key="8">
    <source>
        <dbReference type="ARBA" id="ARBA00023128"/>
    </source>
</evidence>
<proteinExistence type="inferred from homology"/>
<evidence type="ECO:0000256" key="3">
    <source>
        <dbReference type="ARBA" id="ARBA00022448"/>
    </source>
</evidence>
<evidence type="ECO:0000313" key="12">
    <source>
        <dbReference type="EMBL" id="RWS17582.1"/>
    </source>
</evidence>
<reference evidence="11 14" key="1">
    <citation type="journal article" date="2018" name="Gigascience">
        <title>Genomes of trombidid mites reveal novel predicted allergens and laterally-transferred genes associated with secondary metabolism.</title>
        <authorList>
            <person name="Dong X."/>
            <person name="Chaisiri K."/>
            <person name="Xia D."/>
            <person name="Armstrong S.D."/>
            <person name="Fang Y."/>
            <person name="Donnelly M.J."/>
            <person name="Kadowaki T."/>
            <person name="McGarry J.W."/>
            <person name="Darby A.C."/>
            <person name="Makepeace B.L."/>
        </authorList>
    </citation>
    <scope>NUCLEOTIDE SEQUENCE [LARGE SCALE GENOMIC DNA]</scope>
    <source>
        <strain evidence="11">UoL-WK</strain>
    </source>
</reference>
<keyword evidence="3" id="KW-0813">Transport</keyword>
<evidence type="ECO:0000256" key="1">
    <source>
        <dbReference type="ARBA" id="ARBA00004374"/>
    </source>
</evidence>
<dbReference type="Pfam" id="PF01459">
    <property type="entry name" value="Porin_3"/>
    <property type="match status" value="2"/>
</dbReference>
<evidence type="ECO:0000313" key="13">
    <source>
        <dbReference type="EMBL" id="RWS17655.1"/>
    </source>
</evidence>
<reference evidence="11" key="2">
    <citation type="submission" date="2018-11" db="EMBL/GenBank/DDBJ databases">
        <title>Trombidioid mite genomics.</title>
        <authorList>
            <person name="Dong X."/>
        </authorList>
    </citation>
    <scope>NUCLEOTIDE SEQUENCE</scope>
    <source>
        <strain evidence="11">UoL-WK</strain>
    </source>
</reference>
<feature type="region of interest" description="Disordered" evidence="10">
    <location>
        <begin position="1"/>
        <end position="53"/>
    </location>
</feature>
<dbReference type="Proteomes" id="UP000285301">
    <property type="component" value="Unassembled WGS sequence"/>
</dbReference>
<sequence length="357" mass="38069">MGNVFAASPLQSSSEAMRNPAKKVSPDGTGEDLSSGLLADIGSSVSRNPGPMEELHKKCKGVFPTAFEGARFVVNKGLSNHFQISHTINMSSVTPSGYRFGATYVGTNMVGPGEAYPVLLGDIDPSGNVNANILHQFHPRIKSKLVAQIEDSHCVASQVSSDYKGDNYTASITLGNIDLVNSSGIGILHYLRSVTPTVDAGIELAYQYGPQVPGGGITALSFAGRYTSPNSYVVSGTVSSMGAHVCYYHKAKENLEVGVEVETNLRMGESVASFGYQFDLPKADLVFRGLLPKTLIQLSFIALLKITSSKGSVDSNWQVSAVLEKKLQPMPFTFLLSGHISHAKNPNYKFGCGLLIG</sequence>
<dbReference type="GO" id="GO:0008320">
    <property type="term" value="F:protein transmembrane transporter activity"/>
    <property type="evidence" value="ECO:0007669"/>
    <property type="project" value="InterPro"/>
</dbReference>
<evidence type="ECO:0000256" key="2">
    <source>
        <dbReference type="ARBA" id="ARBA00010510"/>
    </source>
</evidence>
<evidence type="ECO:0000313" key="11">
    <source>
        <dbReference type="EMBL" id="RWS17567.1"/>
    </source>
</evidence>
<keyword evidence="11" id="KW-0675">Receptor</keyword>
<dbReference type="InterPro" id="IPR037930">
    <property type="entry name" value="Tom40"/>
</dbReference>
<evidence type="ECO:0000313" key="14">
    <source>
        <dbReference type="Proteomes" id="UP000285301"/>
    </source>
</evidence>
<dbReference type="AlphaFoldDB" id="A0A3S3QCB2"/>
<organism evidence="11 14">
    <name type="scientific">Dinothrombium tinctorium</name>
    <dbReference type="NCBI Taxonomy" id="1965070"/>
    <lineage>
        <taxon>Eukaryota</taxon>
        <taxon>Metazoa</taxon>
        <taxon>Ecdysozoa</taxon>
        <taxon>Arthropoda</taxon>
        <taxon>Chelicerata</taxon>
        <taxon>Arachnida</taxon>
        <taxon>Acari</taxon>
        <taxon>Acariformes</taxon>
        <taxon>Trombidiformes</taxon>
        <taxon>Prostigmata</taxon>
        <taxon>Anystina</taxon>
        <taxon>Parasitengona</taxon>
        <taxon>Trombidioidea</taxon>
        <taxon>Trombidiidae</taxon>
        <taxon>Dinothrombium</taxon>
    </lineage>
</organism>
<dbReference type="InterPro" id="IPR027246">
    <property type="entry name" value="Porin_Euk/Tom40"/>
</dbReference>